<gene>
    <name evidence="1" type="ORF">PYS61_02125</name>
</gene>
<accession>A0ABY8CAZ4</accession>
<sequence>MPKLLSTERLPKTLILLLVMSILFLGLLKSASYIYWNAPLRSVLAAIKYEEYRQYQSIAADAVAYKTVEKDYKTGQIYVLVRYKDDPGFDYRYIYYLFVPAASPQRTHDYHKMRLQVFYRNRPVDKDNLQAERACTHPPLENIYAADAYF</sequence>
<proteinExistence type="predicted"/>
<evidence type="ECO:0000313" key="1">
    <source>
        <dbReference type="EMBL" id="WEG35990.1"/>
    </source>
</evidence>
<dbReference type="Proteomes" id="UP001220478">
    <property type="component" value="Chromosome"/>
</dbReference>
<dbReference type="InterPro" id="IPR021486">
    <property type="entry name" value="DUF3139"/>
</dbReference>
<dbReference type="Pfam" id="PF11337">
    <property type="entry name" value="DUF3139"/>
    <property type="match status" value="1"/>
</dbReference>
<protein>
    <submittedName>
        <fullName evidence="1">DUF3139 domain-containing protein</fullName>
    </submittedName>
</protein>
<dbReference type="EMBL" id="CP118868">
    <property type="protein sequence ID" value="WEG35990.1"/>
    <property type="molecule type" value="Genomic_DNA"/>
</dbReference>
<keyword evidence="2" id="KW-1185">Reference proteome</keyword>
<reference evidence="1 2" key="1">
    <citation type="submission" date="2023-02" db="EMBL/GenBank/DDBJ databases">
        <title>Novel Oscillospiraceae bacterial genomes.</title>
        <authorList>
            <person name="Srinivasan S."/>
            <person name="Austin M.N."/>
            <person name="Fiedler T.L."/>
            <person name="Strenk S.M."/>
            <person name="Agnew K.J."/>
            <person name="Nagana Gowda G.A."/>
            <person name="Raftery D."/>
            <person name="Beamer M.A."/>
            <person name="Achilles S.L."/>
            <person name="Wiesenfeld H.C."/>
            <person name="Fredricks D.N."/>
            <person name="Hillier S.L."/>
        </authorList>
    </citation>
    <scope>NUCLEOTIDE SEQUENCE [LARGE SCALE GENOMIC DNA]</scope>
    <source>
        <strain evidence="1 2">CHIC02 1186E3-8</strain>
    </source>
</reference>
<dbReference type="RefSeq" id="WP_315572015.1">
    <property type="nucleotide sequence ID" value="NZ_CP118868.1"/>
</dbReference>
<organism evidence="1 2">
    <name type="scientific">Amygdalobacter indicium</name>
    <dbReference type="NCBI Taxonomy" id="3029272"/>
    <lineage>
        <taxon>Bacteria</taxon>
        <taxon>Bacillati</taxon>
        <taxon>Bacillota</taxon>
        <taxon>Clostridia</taxon>
        <taxon>Eubacteriales</taxon>
        <taxon>Oscillospiraceae</taxon>
        <taxon>Amygdalobacter</taxon>
    </lineage>
</organism>
<evidence type="ECO:0000313" key="2">
    <source>
        <dbReference type="Proteomes" id="UP001220478"/>
    </source>
</evidence>
<name>A0ABY8CAZ4_9FIRM</name>